<name>A0A9P0BE35_BRAAE</name>
<evidence type="ECO:0000313" key="1">
    <source>
        <dbReference type="EMBL" id="CAH0561117.1"/>
    </source>
</evidence>
<keyword evidence="2" id="KW-1185">Reference proteome</keyword>
<dbReference type="AlphaFoldDB" id="A0A9P0BE35"/>
<protein>
    <submittedName>
        <fullName evidence="1">Uncharacterized protein</fullName>
    </submittedName>
</protein>
<gene>
    <name evidence="1" type="ORF">MELIAE_LOCUS10729</name>
</gene>
<reference evidence="1" key="1">
    <citation type="submission" date="2021-12" db="EMBL/GenBank/DDBJ databases">
        <authorList>
            <person name="King R."/>
        </authorList>
    </citation>
    <scope>NUCLEOTIDE SEQUENCE</scope>
</reference>
<dbReference type="OrthoDB" id="6756419at2759"/>
<dbReference type="Proteomes" id="UP001154078">
    <property type="component" value="Chromosome 7"/>
</dbReference>
<dbReference type="EMBL" id="OV121138">
    <property type="protein sequence ID" value="CAH0561117.1"/>
    <property type="molecule type" value="Genomic_DNA"/>
</dbReference>
<sequence>MKEYTPKIVSKKNKLSEVIKEETKKIQEPKEVIASIADEAQSSVNDQSKSLKNLINDSKKKARKQWKNINKCLREEKSNIKKVNLRAVDDCRITWFDEVTIKTELKKLEKEKQSIFKDQKLCLMKNPRSTSSLKACLDKLLKNTDSDISEVVKATENRLDVKTQQATACIGKMLGHLDLAIGDVHIAKLVTMKGIFVLTLAIVLASQADAISPACLATMRWYGPIFLKEQNKISSTITKETKKISDGKVLIDSIADEAQSSVDNQTKLLKDLIADNIAKARKHHKNIDKCLNAEKKNIKKLNLKGIDKCRLSAQTITKIKKGLIELGNYKVDLIVQQRACLRWNPIFPIPLRICLDGLLNGVEPKISSIVKTTKGNLNGTVKKAKACIGEKLGNLDLDVEEVREEFLDCIHKVYD</sequence>
<accession>A0A9P0BE35</accession>
<proteinExistence type="predicted"/>
<organism evidence="1 2">
    <name type="scientific">Brassicogethes aeneus</name>
    <name type="common">Rape pollen beetle</name>
    <name type="synonym">Meligethes aeneus</name>
    <dbReference type="NCBI Taxonomy" id="1431903"/>
    <lineage>
        <taxon>Eukaryota</taxon>
        <taxon>Metazoa</taxon>
        <taxon>Ecdysozoa</taxon>
        <taxon>Arthropoda</taxon>
        <taxon>Hexapoda</taxon>
        <taxon>Insecta</taxon>
        <taxon>Pterygota</taxon>
        <taxon>Neoptera</taxon>
        <taxon>Endopterygota</taxon>
        <taxon>Coleoptera</taxon>
        <taxon>Polyphaga</taxon>
        <taxon>Cucujiformia</taxon>
        <taxon>Nitidulidae</taxon>
        <taxon>Meligethinae</taxon>
        <taxon>Brassicogethes</taxon>
    </lineage>
</organism>
<evidence type="ECO:0000313" key="2">
    <source>
        <dbReference type="Proteomes" id="UP001154078"/>
    </source>
</evidence>